<sequence length="178" mass="17334">MVPGSGAGVRVASSAGAVVCATSGADGAGVDSPDAEISTSGSGTAEGVVLGVRLPRSAGAAERPLPAGRRAEGVRRAGAAVARGVPLAPASSKGTGLRPDRDGVGEPVGERSISCCPCGCCPWGPGHPIGGSSGPASAPLTRVRVSARTVIAPPTAVAVKILARRPLWSTKTAVRSGR</sequence>
<dbReference type="Proteomes" id="UP000186096">
    <property type="component" value="Unassembled WGS sequence"/>
</dbReference>
<keyword evidence="3" id="KW-1185">Reference proteome</keyword>
<organism evidence="2 3">
    <name type="scientific">Microbispora rosea</name>
    <dbReference type="NCBI Taxonomy" id="58117"/>
    <lineage>
        <taxon>Bacteria</taxon>
        <taxon>Bacillati</taxon>
        <taxon>Actinomycetota</taxon>
        <taxon>Actinomycetes</taxon>
        <taxon>Streptosporangiales</taxon>
        <taxon>Streptosporangiaceae</taxon>
        <taxon>Microbispora</taxon>
    </lineage>
</organism>
<feature type="region of interest" description="Disordered" evidence="1">
    <location>
        <begin position="23"/>
        <end position="42"/>
    </location>
</feature>
<name>A0A1N6TQY6_9ACTN</name>
<dbReference type="STRING" id="58117.SAMN05421833_102445"/>
<protein>
    <submittedName>
        <fullName evidence="2">Uncharacterized protein</fullName>
    </submittedName>
</protein>
<evidence type="ECO:0000313" key="2">
    <source>
        <dbReference type="EMBL" id="SIQ55667.1"/>
    </source>
</evidence>
<evidence type="ECO:0000256" key="1">
    <source>
        <dbReference type="SAM" id="MobiDB-lite"/>
    </source>
</evidence>
<feature type="region of interest" description="Disordered" evidence="1">
    <location>
        <begin position="85"/>
        <end position="105"/>
    </location>
</feature>
<gene>
    <name evidence="2" type="ORF">SAMN05421833_102445</name>
</gene>
<accession>A0A1N6TQY6</accession>
<dbReference type="AlphaFoldDB" id="A0A1N6TQY6"/>
<reference evidence="3" key="1">
    <citation type="submission" date="2017-01" db="EMBL/GenBank/DDBJ databases">
        <authorList>
            <person name="Varghese N."/>
            <person name="Submissions S."/>
        </authorList>
    </citation>
    <scope>NUCLEOTIDE SEQUENCE [LARGE SCALE GENOMIC DNA]</scope>
    <source>
        <strain evidence="3">ATCC 12950</strain>
    </source>
</reference>
<evidence type="ECO:0000313" key="3">
    <source>
        <dbReference type="Proteomes" id="UP000186096"/>
    </source>
</evidence>
<dbReference type="EMBL" id="FTNI01000002">
    <property type="protein sequence ID" value="SIQ55667.1"/>
    <property type="molecule type" value="Genomic_DNA"/>
</dbReference>
<proteinExistence type="predicted"/>